<keyword evidence="4" id="KW-1185">Reference proteome</keyword>
<dbReference type="Proteomes" id="UP001057375">
    <property type="component" value="Unassembled WGS sequence"/>
</dbReference>
<dbReference type="SUPFAM" id="SSF54403">
    <property type="entry name" value="Cystatin/monellin"/>
    <property type="match status" value="1"/>
</dbReference>
<comment type="caution">
    <text evidence="3">The sequence shown here is derived from an EMBL/GenBank/DDBJ whole genome shotgun (WGS) entry which is preliminary data.</text>
</comment>
<evidence type="ECO:0000313" key="4">
    <source>
        <dbReference type="Proteomes" id="UP001057375"/>
    </source>
</evidence>
<feature type="non-terminal residue" evidence="3">
    <location>
        <position position="1791"/>
    </location>
</feature>
<dbReference type="PANTHER" id="PTHR45617">
    <property type="entry name" value="LEUCINE RICH REPEAT FAMILY PROTEIN"/>
    <property type="match status" value="1"/>
</dbReference>
<dbReference type="SUPFAM" id="SSF52058">
    <property type="entry name" value="L domain-like"/>
    <property type="match status" value="1"/>
</dbReference>
<keyword evidence="2" id="KW-0677">Repeat</keyword>
<evidence type="ECO:0008006" key="5">
    <source>
        <dbReference type="Google" id="ProtNLM"/>
    </source>
</evidence>
<dbReference type="InterPro" id="IPR000010">
    <property type="entry name" value="Cystatin_dom"/>
</dbReference>
<organism evidence="3 4">
    <name type="scientific">Aduncisulcus paluster</name>
    <dbReference type="NCBI Taxonomy" id="2918883"/>
    <lineage>
        <taxon>Eukaryota</taxon>
        <taxon>Metamonada</taxon>
        <taxon>Carpediemonas-like organisms</taxon>
        <taxon>Aduncisulcus</taxon>
    </lineage>
</organism>
<dbReference type="EMBL" id="BQXS01012759">
    <property type="protein sequence ID" value="GKT27626.1"/>
    <property type="molecule type" value="Genomic_DNA"/>
</dbReference>
<dbReference type="InterPro" id="IPR001611">
    <property type="entry name" value="Leu-rich_rpt"/>
</dbReference>
<dbReference type="PROSITE" id="PS51450">
    <property type="entry name" value="LRR"/>
    <property type="match status" value="3"/>
</dbReference>
<evidence type="ECO:0000256" key="1">
    <source>
        <dbReference type="ARBA" id="ARBA00022614"/>
    </source>
</evidence>
<dbReference type="CDD" id="cd00042">
    <property type="entry name" value="CY"/>
    <property type="match status" value="1"/>
</dbReference>
<dbReference type="PROSITE" id="PS00287">
    <property type="entry name" value="CYSTATIN"/>
    <property type="match status" value="1"/>
</dbReference>
<dbReference type="InterPro" id="IPR032675">
    <property type="entry name" value="LRR_dom_sf"/>
</dbReference>
<accession>A0ABQ5K4W6</accession>
<dbReference type="InterPro" id="IPR046350">
    <property type="entry name" value="Cystatin_sf"/>
</dbReference>
<proteinExistence type="predicted"/>
<dbReference type="Gene3D" id="3.10.450.10">
    <property type="match status" value="1"/>
</dbReference>
<dbReference type="PANTHER" id="PTHR45617:SF181">
    <property type="entry name" value="LP04042P"/>
    <property type="match status" value="1"/>
</dbReference>
<evidence type="ECO:0000256" key="2">
    <source>
        <dbReference type="ARBA" id="ARBA00022737"/>
    </source>
</evidence>
<gene>
    <name evidence="3" type="ORF">ADUPG1_013934</name>
</gene>
<name>A0ABQ5K4W6_9EUKA</name>
<sequence length="1791" mass="194886">MRTGGCVEQPEAEYEHFMPQVNYCVDLVEGATLVKIVRIETQVVAGTKFNIELEIKLPSGETTTKKFVVVRNIKGEIISFQSVLGYGFSEECSMYLSEDDHVVCNEVYPGRYAAECEDGYYYNEATYSCDIEDTTYQCPTISDEYHMCILADGDSSLSLGCRSAWYGDDCDQLYQVHIPDPLFRGKVCNYAGYDTTADPLCDVSEFDMAGISGQFNVANKHISSFEGAQYFINLSSLVARNSDITSASAFSHLYQITLLHFDALNPDSYELNIHDVDTLFTLNRLGNLHLMGNERVYDISFTFRNIGMNWLAISNNGNVLIPLCRSETDEDYWNFITTVFPIHETSLSSAVKSFIPNSCPLNSETADYFCDSGANYKCPSIVLNEVYNSVDGVNEKQCAFIAKDSDGRCYTVHDDSVRQYLVANCLAGGSDDLEPNGIISVATMRSGLTCPSSSLSLPAIATAMSLSSVNDISTLQGLEYGTSLTSLTLDGCYTVHDDSVRQYLVANCLAGGSDDLEPNGIISVATMRSGLTCPSSSLSLPAIATAMSLSSVNDISTLQGLEYGTSLTSLTLDGYDLSGDINSNAEYDRLVVQILAKAVTYGVINSGLTSLSTNGCGLSVVSDILDLTPIADGDDLTQQFKLTHLDLSNNNISDVSVLITSPIFPVDTLASLDISGNSICDIDNVVVDLLTKFTSLTLSSLTYSDQTCHCSASVSSLSHQVCREIYPDRWAVECWNGYYLDKSTGDCVAACDSGSELDTESGTCVSVSASVDDAIRVQVCEGHSNMMPVLEEGASSITCGCRAAWYGDDCDQLYQVYIPDEVLRDTLCSLAGYNTSSDPLCDISEYELALLGTASMTTFYVPLSSLQASMPYLTPLHRLRSIAIQNNPYIYDISVFYRNIRVFSLVISDSVNYFYIPQCRSETDEEYWDFLVSVFPAHTSTDKNTKFLPNSCPLNSGGNSCTSSASCPSIVLNEVYNSVADVPAKECAFIAKPSGSGDNLTCYTVHDDNIRQYLTEHCLSETDSETNGIISVATMRSKLTCSSLSLSEVVSSSSSSVSTLDEITTLQGLEYAQGTDSNGESIGLTSLNIDGYDLSGNINENAEYDKLVVQILAKAVTYDSIDSGLTSLSASGCGLSAVSDVLDFTPRVANDTATQSFKLTSLDISYNSISDVSALITSPIFPPNNLTYLNISGNIICDIDNVAVTLQAYFTNSVIIISSDQSTCPCSGSVLFHSHKTCRQRSDGEYQVECWHGYYLDKNTNTCVKSCPSGYSLDLPNGGECVSDSGVTEDNSVHCQVCERKDNDSLISIYNNDSSSVLCGFPCESGWYGDDCSSECPISGGVVCSGNGTCNTIDHVCECDKWHDGSVCSNMISIFSPECDRAFTFQDHLECNEVYPGRYAAECEDGYYYDEADYSCIQENSSSQCPTSIDEYHMCVFADGDSAPSLGCRSAWHGNACDELYNVHIPDKAFREEICTAAEYADSDCDVTEFEMAGISGQFYIHDSHISTIQGAQNLINVYYFHADNTDITSGTPLSTLGQSSCLFVQKKSDSYASNLFDLSFLIGIHRFVSGIMTGNDRMFDISILYRNASLWYVDIANHDYPIARIPLCHLESDSDYWSFIISVFPAHCQTENYMNYYYLPNNCPLNSDPGNTPYNCDSSLYPTKCPSIVLNEVYNSVDGVNEKQCAFIAKDSDGRCYTVHDDSVRQYLVANCLAGGSDDLEPNGIISVATMRSGLTCPSSSLSLPAIATAMSLSSVNDISTLQGLEYGTSLTSLTLDGYDLSGDINSNAE</sequence>
<dbReference type="Gene3D" id="3.80.10.10">
    <property type="entry name" value="Ribonuclease Inhibitor"/>
    <property type="match status" value="4"/>
</dbReference>
<reference evidence="3" key="1">
    <citation type="submission" date="2022-03" db="EMBL/GenBank/DDBJ databases">
        <title>Draft genome sequence of Aduncisulcus paluster, a free-living microaerophilic Fornicata.</title>
        <authorList>
            <person name="Yuyama I."/>
            <person name="Kume K."/>
            <person name="Tamura T."/>
            <person name="Inagaki Y."/>
            <person name="Hashimoto T."/>
        </authorList>
    </citation>
    <scope>NUCLEOTIDE SEQUENCE</scope>
    <source>
        <strain evidence="3">NY0171</strain>
    </source>
</reference>
<dbReference type="Pfam" id="PF13516">
    <property type="entry name" value="LRR_6"/>
    <property type="match status" value="2"/>
</dbReference>
<protein>
    <recommendedName>
        <fullName evidence="5">EGF-like domain-containing protein</fullName>
    </recommendedName>
</protein>
<evidence type="ECO:0000313" key="3">
    <source>
        <dbReference type="EMBL" id="GKT27626.1"/>
    </source>
</evidence>
<keyword evidence="1" id="KW-0433">Leucine-rich repeat</keyword>
<dbReference type="InterPro" id="IPR018073">
    <property type="entry name" value="Prot_inh_cystat_CS"/>
</dbReference>
<dbReference type="SUPFAM" id="SSF52047">
    <property type="entry name" value="RNI-like"/>
    <property type="match status" value="1"/>
</dbReference>